<evidence type="ECO:0000313" key="1">
    <source>
        <dbReference type="EMBL" id="KIK15249.1"/>
    </source>
</evidence>
<accession>A0A0C9YMT7</accession>
<proteinExistence type="predicted"/>
<dbReference type="AlphaFoldDB" id="A0A0C9YMT7"/>
<reference evidence="2" key="2">
    <citation type="submission" date="2015-01" db="EMBL/GenBank/DDBJ databases">
        <title>Evolutionary Origins and Diversification of the Mycorrhizal Mutualists.</title>
        <authorList>
            <consortium name="DOE Joint Genome Institute"/>
            <consortium name="Mycorrhizal Genomics Consortium"/>
            <person name="Kohler A."/>
            <person name="Kuo A."/>
            <person name="Nagy L.G."/>
            <person name="Floudas D."/>
            <person name="Copeland A."/>
            <person name="Barry K.W."/>
            <person name="Cichocki N."/>
            <person name="Veneault-Fourrey C."/>
            <person name="LaButti K."/>
            <person name="Lindquist E.A."/>
            <person name="Lipzen A."/>
            <person name="Lundell T."/>
            <person name="Morin E."/>
            <person name="Murat C."/>
            <person name="Riley R."/>
            <person name="Ohm R."/>
            <person name="Sun H."/>
            <person name="Tunlid A."/>
            <person name="Henrissat B."/>
            <person name="Grigoriev I.V."/>
            <person name="Hibbett D.S."/>
            <person name="Martin F."/>
        </authorList>
    </citation>
    <scope>NUCLEOTIDE SEQUENCE [LARGE SCALE GENOMIC DNA]</scope>
    <source>
        <strain evidence="2">441</strain>
    </source>
</reference>
<evidence type="ECO:0000313" key="2">
    <source>
        <dbReference type="Proteomes" id="UP000054018"/>
    </source>
</evidence>
<dbReference type="HOGENOM" id="CLU_2723139_0_0_1"/>
<dbReference type="Proteomes" id="UP000054018">
    <property type="component" value="Unassembled WGS sequence"/>
</dbReference>
<organism evidence="1 2">
    <name type="scientific">Pisolithus microcarpus 441</name>
    <dbReference type="NCBI Taxonomy" id="765257"/>
    <lineage>
        <taxon>Eukaryota</taxon>
        <taxon>Fungi</taxon>
        <taxon>Dikarya</taxon>
        <taxon>Basidiomycota</taxon>
        <taxon>Agaricomycotina</taxon>
        <taxon>Agaricomycetes</taxon>
        <taxon>Agaricomycetidae</taxon>
        <taxon>Boletales</taxon>
        <taxon>Sclerodermatineae</taxon>
        <taxon>Pisolithaceae</taxon>
        <taxon>Pisolithus</taxon>
    </lineage>
</organism>
<reference evidence="1 2" key="1">
    <citation type="submission" date="2014-04" db="EMBL/GenBank/DDBJ databases">
        <authorList>
            <consortium name="DOE Joint Genome Institute"/>
            <person name="Kuo A."/>
            <person name="Kohler A."/>
            <person name="Costa M.D."/>
            <person name="Nagy L.G."/>
            <person name="Floudas D."/>
            <person name="Copeland A."/>
            <person name="Barry K.W."/>
            <person name="Cichocki N."/>
            <person name="Veneault-Fourrey C."/>
            <person name="LaButti K."/>
            <person name="Lindquist E.A."/>
            <person name="Lipzen A."/>
            <person name="Lundell T."/>
            <person name="Morin E."/>
            <person name="Murat C."/>
            <person name="Sun H."/>
            <person name="Tunlid A."/>
            <person name="Henrissat B."/>
            <person name="Grigoriev I.V."/>
            <person name="Hibbett D.S."/>
            <person name="Martin F."/>
            <person name="Nordberg H.P."/>
            <person name="Cantor M.N."/>
            <person name="Hua S.X."/>
        </authorList>
    </citation>
    <scope>NUCLEOTIDE SEQUENCE [LARGE SCALE GENOMIC DNA]</scope>
    <source>
        <strain evidence="1 2">441</strain>
    </source>
</reference>
<protein>
    <submittedName>
        <fullName evidence="1">Uncharacterized protein</fullName>
    </submittedName>
</protein>
<dbReference type="OrthoDB" id="10280569at2759"/>
<sequence length="72" mass="8211">MDDRTQDDDFVLVPQPLPNTLQSETENISLEGPLMDANAMLRSELKTLNRIRDSVEKVRIVYFTVNYAGNVL</sequence>
<dbReference type="EMBL" id="KN833899">
    <property type="protein sequence ID" value="KIK15249.1"/>
    <property type="molecule type" value="Genomic_DNA"/>
</dbReference>
<keyword evidence="2" id="KW-1185">Reference proteome</keyword>
<gene>
    <name evidence="1" type="ORF">PISMIDRAFT_16652</name>
</gene>
<name>A0A0C9YMT7_9AGAM</name>